<reference evidence="1 2" key="2">
    <citation type="submission" date="2017-10" db="EMBL/GenBank/DDBJ databases">
        <title>Extensive intraspecific genome diversity in a model arbuscular mycorrhizal fungus.</title>
        <authorList>
            <person name="Chen E.C.H."/>
            <person name="Morin E."/>
            <person name="Baudet D."/>
            <person name="Noel J."/>
            <person name="Ndikumana S."/>
            <person name="Charron P."/>
            <person name="St-Onge C."/>
            <person name="Giorgi J."/>
            <person name="Grigoriev I.V."/>
            <person name="Roux C."/>
            <person name="Martin F.M."/>
            <person name="Corradi N."/>
        </authorList>
    </citation>
    <scope>NUCLEOTIDE SEQUENCE [LARGE SCALE GENOMIC DNA]</scope>
    <source>
        <strain evidence="1 2">C2</strain>
    </source>
</reference>
<accession>A0A2N1MZS3</accession>
<protein>
    <submittedName>
        <fullName evidence="1">Uncharacterized protein</fullName>
    </submittedName>
</protein>
<dbReference type="AlphaFoldDB" id="A0A2N1MZS3"/>
<dbReference type="EMBL" id="LLXL01001002">
    <property type="protein sequence ID" value="PKK67145.1"/>
    <property type="molecule type" value="Genomic_DNA"/>
</dbReference>
<sequence>MTAASRTINDLQECFNEKNLFEIVSKYSPKYFFKLVLVYNLYYPRSELLPEELESFFISWKNRVPQKQLTLIIVSDKNPLYAHDENKKIIEKYTKLGIIKFS</sequence>
<organism evidence="1 2">
    <name type="scientific">Rhizophagus irregularis</name>
    <dbReference type="NCBI Taxonomy" id="588596"/>
    <lineage>
        <taxon>Eukaryota</taxon>
        <taxon>Fungi</taxon>
        <taxon>Fungi incertae sedis</taxon>
        <taxon>Mucoromycota</taxon>
        <taxon>Glomeromycotina</taxon>
        <taxon>Glomeromycetes</taxon>
        <taxon>Glomerales</taxon>
        <taxon>Glomeraceae</taxon>
        <taxon>Rhizophagus</taxon>
    </lineage>
</organism>
<proteinExistence type="predicted"/>
<comment type="caution">
    <text evidence="1">The sequence shown here is derived from an EMBL/GenBank/DDBJ whole genome shotgun (WGS) entry which is preliminary data.</text>
</comment>
<dbReference type="Proteomes" id="UP000233469">
    <property type="component" value="Unassembled WGS sequence"/>
</dbReference>
<evidence type="ECO:0000313" key="2">
    <source>
        <dbReference type="Proteomes" id="UP000233469"/>
    </source>
</evidence>
<gene>
    <name evidence="1" type="ORF">RhiirC2_783898</name>
</gene>
<dbReference type="VEuPathDB" id="FungiDB:FUN_001811"/>
<evidence type="ECO:0000313" key="1">
    <source>
        <dbReference type="EMBL" id="PKK67145.1"/>
    </source>
</evidence>
<reference evidence="1 2" key="1">
    <citation type="submission" date="2016-04" db="EMBL/GenBank/DDBJ databases">
        <title>Genome analyses suggest a sexual origin of heterokaryosis in a supposedly ancient asexual fungus.</title>
        <authorList>
            <person name="Ropars J."/>
            <person name="Sedzielewska K."/>
            <person name="Noel J."/>
            <person name="Charron P."/>
            <person name="Farinelli L."/>
            <person name="Marton T."/>
            <person name="Kruger M."/>
            <person name="Pelin A."/>
            <person name="Brachmann A."/>
            <person name="Corradi N."/>
        </authorList>
    </citation>
    <scope>NUCLEOTIDE SEQUENCE [LARGE SCALE GENOMIC DNA]</scope>
    <source>
        <strain evidence="1 2">C2</strain>
    </source>
</reference>
<name>A0A2N1MZS3_9GLOM</name>